<dbReference type="CDD" id="cd00167">
    <property type="entry name" value="SANT"/>
    <property type="match status" value="2"/>
</dbReference>
<evidence type="ECO:0000256" key="6">
    <source>
        <dbReference type="ARBA" id="ARBA00023242"/>
    </source>
</evidence>
<dbReference type="Proteomes" id="UP001652660">
    <property type="component" value="Chromosome 8e"/>
</dbReference>
<dbReference type="FunFam" id="1.10.10.60:FF:000394">
    <property type="entry name" value="MYB transcription factor"/>
    <property type="match status" value="1"/>
</dbReference>
<dbReference type="SMART" id="SM00717">
    <property type="entry name" value="SANT"/>
    <property type="match status" value="2"/>
</dbReference>
<dbReference type="InterPro" id="IPR015495">
    <property type="entry name" value="Myb_TF_plants"/>
</dbReference>
<dbReference type="GO" id="GO:0005634">
    <property type="term" value="C:nucleus"/>
    <property type="evidence" value="ECO:0007669"/>
    <property type="project" value="UniProtKB-SubCell"/>
</dbReference>
<keyword evidence="4" id="KW-0238">DNA-binding</keyword>
<dbReference type="AlphaFoldDB" id="A0A6P6TSJ5"/>
<evidence type="ECO:0000256" key="2">
    <source>
        <dbReference type="ARBA" id="ARBA00022737"/>
    </source>
</evidence>
<organism evidence="9 10">
    <name type="scientific">Coffea arabica</name>
    <name type="common">Arabian coffee</name>
    <dbReference type="NCBI Taxonomy" id="13443"/>
    <lineage>
        <taxon>Eukaryota</taxon>
        <taxon>Viridiplantae</taxon>
        <taxon>Streptophyta</taxon>
        <taxon>Embryophyta</taxon>
        <taxon>Tracheophyta</taxon>
        <taxon>Spermatophyta</taxon>
        <taxon>Magnoliopsida</taxon>
        <taxon>eudicotyledons</taxon>
        <taxon>Gunneridae</taxon>
        <taxon>Pentapetalae</taxon>
        <taxon>asterids</taxon>
        <taxon>lamiids</taxon>
        <taxon>Gentianales</taxon>
        <taxon>Rubiaceae</taxon>
        <taxon>Ixoroideae</taxon>
        <taxon>Gardenieae complex</taxon>
        <taxon>Bertiereae - Coffeeae clade</taxon>
        <taxon>Coffeeae</taxon>
        <taxon>Coffea</taxon>
    </lineage>
</organism>
<dbReference type="GO" id="GO:0080090">
    <property type="term" value="P:regulation of primary metabolic process"/>
    <property type="evidence" value="ECO:0007669"/>
    <property type="project" value="UniProtKB-ARBA"/>
</dbReference>
<evidence type="ECO:0000313" key="9">
    <source>
        <dbReference type="Proteomes" id="UP001652660"/>
    </source>
</evidence>
<keyword evidence="5" id="KW-0804">Transcription</keyword>
<evidence type="ECO:0000259" key="8">
    <source>
        <dbReference type="PROSITE" id="PS51294"/>
    </source>
</evidence>
<keyword evidence="9" id="KW-1185">Reference proteome</keyword>
<dbReference type="GeneID" id="113703835"/>
<dbReference type="RefSeq" id="XP_027081115.1">
    <property type="nucleotide sequence ID" value="XM_027225314.1"/>
</dbReference>
<dbReference type="PROSITE" id="PS50090">
    <property type="entry name" value="MYB_LIKE"/>
    <property type="match status" value="2"/>
</dbReference>
<dbReference type="InterPro" id="IPR009057">
    <property type="entry name" value="Homeodomain-like_sf"/>
</dbReference>
<dbReference type="InterPro" id="IPR017930">
    <property type="entry name" value="Myb_dom"/>
</dbReference>
<feature type="domain" description="HTH myb-type" evidence="8">
    <location>
        <begin position="10"/>
        <end position="62"/>
    </location>
</feature>
<evidence type="ECO:0000256" key="1">
    <source>
        <dbReference type="ARBA" id="ARBA00004123"/>
    </source>
</evidence>
<dbReference type="PANTHER" id="PTHR47994:SF5">
    <property type="entry name" value="F14D16.11-RELATED"/>
    <property type="match status" value="1"/>
</dbReference>
<dbReference type="PANTHER" id="PTHR47994">
    <property type="entry name" value="F14D16.11-RELATED"/>
    <property type="match status" value="1"/>
</dbReference>
<name>A0A6P6TSJ5_COFAR</name>
<keyword evidence="3" id="KW-0805">Transcription regulation</keyword>
<feature type="domain" description="Myb-like" evidence="7">
    <location>
        <begin position="10"/>
        <end position="62"/>
    </location>
</feature>
<dbReference type="FunFam" id="1.10.10.60:FF:000001">
    <property type="entry name" value="MYB-related transcription factor"/>
    <property type="match status" value="1"/>
</dbReference>
<protein>
    <submittedName>
        <fullName evidence="10">Transcription factor MYB8-like</fullName>
    </submittedName>
</protein>
<proteinExistence type="predicted"/>
<keyword evidence="6" id="KW-0539">Nucleus</keyword>
<keyword evidence="2" id="KW-0677">Repeat</keyword>
<dbReference type="Pfam" id="PF00249">
    <property type="entry name" value="Myb_DNA-binding"/>
    <property type="match status" value="2"/>
</dbReference>
<dbReference type="GO" id="GO:0051707">
    <property type="term" value="P:response to other organism"/>
    <property type="evidence" value="ECO:0007669"/>
    <property type="project" value="UniProtKB-ARBA"/>
</dbReference>
<dbReference type="OrthoDB" id="2143914at2759"/>
<dbReference type="PROSITE" id="PS51294">
    <property type="entry name" value="HTH_MYB"/>
    <property type="match status" value="2"/>
</dbReference>
<evidence type="ECO:0000256" key="5">
    <source>
        <dbReference type="ARBA" id="ARBA00023163"/>
    </source>
</evidence>
<evidence type="ECO:0000256" key="4">
    <source>
        <dbReference type="ARBA" id="ARBA00023125"/>
    </source>
</evidence>
<dbReference type="Gene3D" id="1.10.10.60">
    <property type="entry name" value="Homeodomain-like"/>
    <property type="match status" value="2"/>
</dbReference>
<reference evidence="10" key="2">
    <citation type="submission" date="2025-08" db="UniProtKB">
        <authorList>
            <consortium name="RefSeq"/>
        </authorList>
    </citation>
    <scope>IDENTIFICATION</scope>
    <source>
        <tissue evidence="10">Leaves</tissue>
    </source>
</reference>
<feature type="domain" description="Myb-like" evidence="7">
    <location>
        <begin position="63"/>
        <end position="113"/>
    </location>
</feature>
<sequence length="313" mass="35275">MVRSPCCETNHGLKRGPWTDEEDDKLINYVQNYGHGTWKSLPKKAGLNRCGKSCRLRWNNYLRPDIKRGMFSDQEDRLIVELHSILGNKWSKIAAHLPGRTDNEIKNHWNTKLRRKLLQLGIDPQSHKPVVPDINQFVDFSRFLSAFNPASNLMNVWTNVLLSQVDATQLAKFQLLQKLLKPVNPGPAQNNLVSSTRFINADGAQVNTDFILPTLQSSNFDPTFPDNNYGLSNAVTFSAQNDKTNSLSSTTSTSSQTNNYLPSVVEATIAHVSSSVDQVNPPQDPLMTSSIIDTFDSWEELMDNEPFWEDILA</sequence>
<accession>A0A6P6TSJ5</accession>
<evidence type="ECO:0000313" key="10">
    <source>
        <dbReference type="RefSeq" id="XP_027081115.1"/>
    </source>
</evidence>
<dbReference type="GO" id="GO:0000976">
    <property type="term" value="F:transcription cis-regulatory region binding"/>
    <property type="evidence" value="ECO:0007669"/>
    <property type="project" value="UniProtKB-ARBA"/>
</dbReference>
<dbReference type="SUPFAM" id="SSF46689">
    <property type="entry name" value="Homeodomain-like"/>
    <property type="match status" value="1"/>
</dbReference>
<feature type="domain" description="HTH myb-type" evidence="8">
    <location>
        <begin position="63"/>
        <end position="117"/>
    </location>
</feature>
<dbReference type="InterPro" id="IPR001005">
    <property type="entry name" value="SANT/Myb"/>
</dbReference>
<reference evidence="9" key="1">
    <citation type="journal article" date="2025" name="Foods">
        <title>Unveiling the Microbial Signatures of Arabica Coffee Cherries: Insights into Ripeness Specific Diversity, Functional Traits, and Implications for Quality and Safety.</title>
        <authorList>
            <consortium name="RefSeq"/>
            <person name="Tenea G.N."/>
            <person name="Cifuentes V."/>
            <person name="Reyes P."/>
            <person name="Cevallos-Vallejos M."/>
        </authorList>
    </citation>
    <scope>NUCLEOTIDE SEQUENCE [LARGE SCALE GENOMIC DNA]</scope>
</reference>
<gene>
    <name evidence="10" type="primary">LOC113703835</name>
</gene>
<comment type="subcellular location">
    <subcellularLocation>
        <location evidence="1">Nucleus</location>
    </subcellularLocation>
</comment>
<evidence type="ECO:0000256" key="3">
    <source>
        <dbReference type="ARBA" id="ARBA00023015"/>
    </source>
</evidence>
<evidence type="ECO:0000259" key="7">
    <source>
        <dbReference type="PROSITE" id="PS50090"/>
    </source>
</evidence>